<keyword evidence="11" id="KW-1185">Reference proteome</keyword>
<dbReference type="Gene3D" id="3.40.50.2300">
    <property type="match status" value="1"/>
</dbReference>
<dbReference type="SUPFAM" id="SSF47384">
    <property type="entry name" value="Homodimeric domain of signal transducing histidine kinase"/>
    <property type="match status" value="1"/>
</dbReference>
<evidence type="ECO:0000259" key="9">
    <source>
        <dbReference type="PROSITE" id="PS50110"/>
    </source>
</evidence>
<dbReference type="InterPro" id="IPR004358">
    <property type="entry name" value="Sig_transdc_His_kin-like_C"/>
</dbReference>
<dbReference type="SUPFAM" id="SSF52172">
    <property type="entry name" value="CheY-like"/>
    <property type="match status" value="1"/>
</dbReference>
<feature type="transmembrane region" description="Helical" evidence="7">
    <location>
        <begin position="127"/>
        <end position="147"/>
    </location>
</feature>
<keyword evidence="7" id="KW-1133">Transmembrane helix</keyword>
<dbReference type="CDD" id="cd16922">
    <property type="entry name" value="HATPase_EvgS-ArcB-TorS-like"/>
    <property type="match status" value="1"/>
</dbReference>
<dbReference type="Proteomes" id="UP000680038">
    <property type="component" value="Unassembled WGS sequence"/>
</dbReference>
<feature type="transmembrane region" description="Helical" evidence="7">
    <location>
        <begin position="89"/>
        <end position="107"/>
    </location>
</feature>
<feature type="transmembrane region" description="Helical" evidence="7">
    <location>
        <begin position="18"/>
        <end position="39"/>
    </location>
</feature>
<dbReference type="SMART" id="SM00448">
    <property type="entry name" value="REC"/>
    <property type="match status" value="1"/>
</dbReference>
<dbReference type="CDD" id="cd00082">
    <property type="entry name" value="HisKA"/>
    <property type="match status" value="1"/>
</dbReference>
<name>A0A916JAA8_9BACT</name>
<dbReference type="SMART" id="SM00388">
    <property type="entry name" value="HisKA"/>
    <property type="match status" value="1"/>
</dbReference>
<dbReference type="PRINTS" id="PR00344">
    <property type="entry name" value="BCTRLSENSOR"/>
</dbReference>
<dbReference type="Gene3D" id="3.30.565.10">
    <property type="entry name" value="Histidine kinase-like ATPase, C-terminal domain"/>
    <property type="match status" value="1"/>
</dbReference>
<organism evidence="10 11">
    <name type="scientific">Dyadobacter helix</name>
    <dbReference type="NCBI Taxonomy" id="2822344"/>
    <lineage>
        <taxon>Bacteria</taxon>
        <taxon>Pseudomonadati</taxon>
        <taxon>Bacteroidota</taxon>
        <taxon>Cytophagia</taxon>
        <taxon>Cytophagales</taxon>
        <taxon>Spirosomataceae</taxon>
        <taxon>Dyadobacter</taxon>
    </lineage>
</organism>
<keyword evidence="6" id="KW-0175">Coiled coil</keyword>
<feature type="coiled-coil region" evidence="6">
    <location>
        <begin position="155"/>
        <end position="192"/>
    </location>
</feature>
<sequence>MVVVVIANEALDFHQVQISSLVFLGIFACIFISFYTGALSLNRAVNIYITAGAGHVGVSAYVSGGLQSPVTFWCILIPLYAFWLLNQKFAWFWFLVSILMPVSFLLMEIWGIKYQEAYQFFEGDHRYYALTVILFLILNVFIVGNSFENNKISSLNEVNAVNGELRDALNKLEKIRKDLETAEKHKDMFIAQMSHEMRTPMTAILGTSELLNNSPLKEGEEELLQILDRSSKHLLYIIDDILDITKIQTGKFHFQKVSFDLSPILQTVYNTNKLRADEKQISLLLDMEDDIPERFTGDPYRITQILNNVLSNAIKFTNKGEVKLTVGFNQRANILAVTVRDTGIGMSEEELSKVFDIFSQANSDIYLQYGGTGMGLSITKQLVELFQGKIHIKSRPGVGTMVNITLPMDQSNIAEYEQIQEPGLKSRIREKLSGLKILIAEDNEVNQLVIKRILHSEIPTIRIEFASDGDEVLSMVTKTDYDLVLMDIQMPKKNGIETTKIIREHSLPRINTLKIIALTASARKSEAEKCLANGMNGYTSKPVVKEDLMGKIFHLLSENQDFSAT</sequence>
<dbReference type="InterPro" id="IPR011006">
    <property type="entry name" value="CheY-like_superfamily"/>
</dbReference>
<feature type="modified residue" description="4-aspartylphosphate" evidence="5">
    <location>
        <position position="487"/>
    </location>
</feature>
<evidence type="ECO:0000259" key="8">
    <source>
        <dbReference type="PROSITE" id="PS50109"/>
    </source>
</evidence>
<dbReference type="GO" id="GO:0000155">
    <property type="term" value="F:phosphorelay sensor kinase activity"/>
    <property type="evidence" value="ECO:0007669"/>
    <property type="project" value="InterPro"/>
</dbReference>
<dbReference type="CDD" id="cd17546">
    <property type="entry name" value="REC_hyHK_CKI1_RcsC-like"/>
    <property type="match status" value="1"/>
</dbReference>
<dbReference type="InterPro" id="IPR005467">
    <property type="entry name" value="His_kinase_dom"/>
</dbReference>
<comment type="caution">
    <text evidence="10">The sequence shown here is derived from an EMBL/GenBank/DDBJ whole genome shotgun (WGS) entry which is preliminary data.</text>
</comment>
<dbReference type="Pfam" id="PF00512">
    <property type="entry name" value="HisKA"/>
    <property type="match status" value="1"/>
</dbReference>
<protein>
    <recommendedName>
        <fullName evidence="2">histidine kinase</fullName>
        <ecNumber evidence="2">2.7.13.3</ecNumber>
    </recommendedName>
</protein>
<dbReference type="PROSITE" id="PS50110">
    <property type="entry name" value="RESPONSE_REGULATORY"/>
    <property type="match status" value="1"/>
</dbReference>
<evidence type="ECO:0000256" key="1">
    <source>
        <dbReference type="ARBA" id="ARBA00000085"/>
    </source>
</evidence>
<evidence type="ECO:0000313" key="10">
    <source>
        <dbReference type="EMBL" id="CAG4994086.1"/>
    </source>
</evidence>
<evidence type="ECO:0000313" key="11">
    <source>
        <dbReference type="Proteomes" id="UP000680038"/>
    </source>
</evidence>
<dbReference type="EMBL" id="CAJRAF010000001">
    <property type="protein sequence ID" value="CAG4994086.1"/>
    <property type="molecule type" value="Genomic_DNA"/>
</dbReference>
<keyword evidence="4" id="KW-0902">Two-component regulatory system</keyword>
<evidence type="ECO:0000256" key="7">
    <source>
        <dbReference type="SAM" id="Phobius"/>
    </source>
</evidence>
<dbReference type="InterPro" id="IPR003594">
    <property type="entry name" value="HATPase_dom"/>
</dbReference>
<dbReference type="PANTHER" id="PTHR45339:SF1">
    <property type="entry name" value="HYBRID SIGNAL TRANSDUCTION HISTIDINE KINASE J"/>
    <property type="match status" value="1"/>
</dbReference>
<dbReference type="AlphaFoldDB" id="A0A916JAA8"/>
<dbReference type="Pfam" id="PF02518">
    <property type="entry name" value="HATPase_c"/>
    <property type="match status" value="1"/>
</dbReference>
<evidence type="ECO:0000256" key="5">
    <source>
        <dbReference type="PROSITE-ProRule" id="PRU00169"/>
    </source>
</evidence>
<feature type="domain" description="Histidine kinase" evidence="8">
    <location>
        <begin position="192"/>
        <end position="410"/>
    </location>
</feature>
<feature type="domain" description="Response regulatory" evidence="9">
    <location>
        <begin position="436"/>
        <end position="556"/>
    </location>
</feature>
<dbReference type="SUPFAM" id="SSF55874">
    <property type="entry name" value="ATPase domain of HSP90 chaperone/DNA topoisomerase II/histidine kinase"/>
    <property type="match status" value="1"/>
</dbReference>
<dbReference type="FunFam" id="3.30.565.10:FF:000010">
    <property type="entry name" value="Sensor histidine kinase RcsC"/>
    <property type="match status" value="1"/>
</dbReference>
<comment type="catalytic activity">
    <reaction evidence="1">
        <text>ATP + protein L-histidine = ADP + protein N-phospho-L-histidine.</text>
        <dbReference type="EC" id="2.7.13.3"/>
    </reaction>
</comment>
<feature type="transmembrane region" description="Helical" evidence="7">
    <location>
        <begin position="60"/>
        <end position="83"/>
    </location>
</feature>
<keyword evidence="10" id="KW-0808">Transferase</keyword>
<evidence type="ECO:0000256" key="3">
    <source>
        <dbReference type="ARBA" id="ARBA00022553"/>
    </source>
</evidence>
<proteinExistence type="predicted"/>
<dbReference type="InterPro" id="IPR036097">
    <property type="entry name" value="HisK_dim/P_sf"/>
</dbReference>
<keyword evidence="3 5" id="KW-0597">Phosphoprotein</keyword>
<accession>A0A916JAA8</accession>
<dbReference type="Gene3D" id="1.10.287.130">
    <property type="match status" value="1"/>
</dbReference>
<gene>
    <name evidence="10" type="primary">rcsC_4</name>
    <name evidence="10" type="ORF">DYBT9275_01312</name>
</gene>
<keyword evidence="7" id="KW-0812">Transmembrane</keyword>
<keyword evidence="7" id="KW-0472">Membrane</keyword>
<reference evidence="10" key="1">
    <citation type="submission" date="2021-04" db="EMBL/GenBank/DDBJ databases">
        <authorList>
            <person name="Rodrigo-Torres L."/>
            <person name="Arahal R. D."/>
            <person name="Lucena T."/>
        </authorList>
    </citation>
    <scope>NUCLEOTIDE SEQUENCE</scope>
    <source>
        <strain evidence="10">CECT 9275</strain>
    </source>
</reference>
<evidence type="ECO:0000256" key="4">
    <source>
        <dbReference type="ARBA" id="ARBA00023012"/>
    </source>
</evidence>
<dbReference type="Pfam" id="PF00072">
    <property type="entry name" value="Response_reg"/>
    <property type="match status" value="1"/>
</dbReference>
<dbReference type="InterPro" id="IPR001789">
    <property type="entry name" value="Sig_transdc_resp-reg_receiver"/>
</dbReference>
<evidence type="ECO:0000256" key="2">
    <source>
        <dbReference type="ARBA" id="ARBA00012438"/>
    </source>
</evidence>
<dbReference type="EC" id="2.7.13.3" evidence="2"/>
<dbReference type="InterPro" id="IPR003661">
    <property type="entry name" value="HisK_dim/P_dom"/>
</dbReference>
<dbReference type="SMART" id="SM00387">
    <property type="entry name" value="HATPase_c"/>
    <property type="match status" value="1"/>
</dbReference>
<dbReference type="InterPro" id="IPR036890">
    <property type="entry name" value="HATPase_C_sf"/>
</dbReference>
<dbReference type="PANTHER" id="PTHR45339">
    <property type="entry name" value="HYBRID SIGNAL TRANSDUCTION HISTIDINE KINASE J"/>
    <property type="match status" value="1"/>
</dbReference>
<keyword evidence="10" id="KW-0418">Kinase</keyword>
<dbReference type="PROSITE" id="PS50109">
    <property type="entry name" value="HIS_KIN"/>
    <property type="match status" value="1"/>
</dbReference>
<evidence type="ECO:0000256" key="6">
    <source>
        <dbReference type="SAM" id="Coils"/>
    </source>
</evidence>